<sequence>MARSRTRQVPSAVTATAAPKPASQAASVLSNNNQNSETLIAAASAFRDYNLSRSSPTSAVAGNNWQQSQHGPYQSPGSSQQQYSSGLPLRPSVVTPRPLSPKKGTVETTVESLNPSTPLQPATRWAPRKCDLPEAL</sequence>
<accession>A0ABR1V6W4</accession>
<dbReference type="Proteomes" id="UP001433268">
    <property type="component" value="Unassembled WGS sequence"/>
</dbReference>
<dbReference type="EMBL" id="JAQQWN010000009">
    <property type="protein sequence ID" value="KAK8066939.1"/>
    <property type="molecule type" value="Genomic_DNA"/>
</dbReference>
<comment type="caution">
    <text evidence="2">The sequence shown here is derived from an EMBL/GenBank/DDBJ whole genome shotgun (WGS) entry which is preliminary data.</text>
</comment>
<gene>
    <name evidence="2" type="ORF">PG997_013686</name>
</gene>
<keyword evidence="3" id="KW-1185">Reference proteome</keyword>
<feature type="compositionally biased region" description="Polar residues" evidence="1">
    <location>
        <begin position="106"/>
        <end position="120"/>
    </location>
</feature>
<feature type="compositionally biased region" description="Polar residues" evidence="1">
    <location>
        <begin position="52"/>
        <end position="65"/>
    </location>
</feature>
<name>A0ABR1V6W4_9PEZI</name>
<feature type="region of interest" description="Disordered" evidence="1">
    <location>
        <begin position="1"/>
        <end position="33"/>
    </location>
</feature>
<dbReference type="GeneID" id="92051060"/>
<feature type="compositionally biased region" description="Low complexity" evidence="1">
    <location>
        <begin position="14"/>
        <end position="27"/>
    </location>
</feature>
<feature type="region of interest" description="Disordered" evidence="1">
    <location>
        <begin position="52"/>
        <end position="136"/>
    </location>
</feature>
<evidence type="ECO:0000313" key="3">
    <source>
        <dbReference type="Proteomes" id="UP001433268"/>
    </source>
</evidence>
<evidence type="ECO:0000313" key="2">
    <source>
        <dbReference type="EMBL" id="KAK8066939.1"/>
    </source>
</evidence>
<evidence type="ECO:0000256" key="1">
    <source>
        <dbReference type="SAM" id="MobiDB-lite"/>
    </source>
</evidence>
<feature type="compositionally biased region" description="Low complexity" evidence="1">
    <location>
        <begin position="66"/>
        <end position="85"/>
    </location>
</feature>
<protein>
    <submittedName>
        <fullName evidence="2">Uncharacterized protein</fullName>
    </submittedName>
</protein>
<dbReference type="RefSeq" id="XP_066663692.1">
    <property type="nucleotide sequence ID" value="XM_066818000.1"/>
</dbReference>
<reference evidence="2 3" key="1">
    <citation type="submission" date="2023-01" db="EMBL/GenBank/DDBJ databases">
        <title>Analysis of 21 Apiospora genomes using comparative genomics revels a genus with tremendous synthesis potential of carbohydrate active enzymes and secondary metabolites.</title>
        <authorList>
            <person name="Sorensen T."/>
        </authorList>
    </citation>
    <scope>NUCLEOTIDE SEQUENCE [LARGE SCALE GENOMIC DNA]</scope>
    <source>
        <strain evidence="2 3">CBS 114990</strain>
    </source>
</reference>
<organism evidence="2 3">
    <name type="scientific">Apiospora hydei</name>
    <dbReference type="NCBI Taxonomy" id="1337664"/>
    <lineage>
        <taxon>Eukaryota</taxon>
        <taxon>Fungi</taxon>
        <taxon>Dikarya</taxon>
        <taxon>Ascomycota</taxon>
        <taxon>Pezizomycotina</taxon>
        <taxon>Sordariomycetes</taxon>
        <taxon>Xylariomycetidae</taxon>
        <taxon>Amphisphaeriales</taxon>
        <taxon>Apiosporaceae</taxon>
        <taxon>Apiospora</taxon>
    </lineage>
</organism>
<proteinExistence type="predicted"/>